<evidence type="ECO:0000313" key="10">
    <source>
        <dbReference type="Proteomes" id="UP000738349"/>
    </source>
</evidence>
<keyword evidence="6" id="KW-0636">Prenylation</keyword>
<evidence type="ECO:0000313" key="9">
    <source>
        <dbReference type="EMBL" id="KAH7128846.1"/>
    </source>
</evidence>
<evidence type="ECO:0000256" key="5">
    <source>
        <dbReference type="ARBA" id="ARBA00023288"/>
    </source>
</evidence>
<dbReference type="GO" id="GO:0016197">
    <property type="term" value="P:endosomal transport"/>
    <property type="evidence" value="ECO:0007669"/>
    <property type="project" value="UniProtKB-ARBA"/>
</dbReference>
<comment type="caution">
    <text evidence="9">The sequence shown here is derived from an EMBL/GenBank/DDBJ whole genome shotgun (WGS) entry which is preliminary data.</text>
</comment>
<dbReference type="OrthoDB" id="9989112at2759"/>
<evidence type="ECO:0000256" key="8">
    <source>
        <dbReference type="SAM" id="MobiDB-lite"/>
    </source>
</evidence>
<dbReference type="InterPro" id="IPR050209">
    <property type="entry name" value="Rab_GTPases_membrane_traffic"/>
</dbReference>
<feature type="compositionally biased region" description="Basic and acidic residues" evidence="8">
    <location>
        <begin position="196"/>
        <end position="211"/>
    </location>
</feature>
<dbReference type="Pfam" id="PF00071">
    <property type="entry name" value="Ras"/>
    <property type="match status" value="1"/>
</dbReference>
<dbReference type="InterPro" id="IPR001806">
    <property type="entry name" value="Small_GTPase"/>
</dbReference>
<reference evidence="9" key="1">
    <citation type="journal article" date="2021" name="Nat. Commun.">
        <title>Genetic determinants of endophytism in the Arabidopsis root mycobiome.</title>
        <authorList>
            <person name="Mesny F."/>
            <person name="Miyauchi S."/>
            <person name="Thiergart T."/>
            <person name="Pickel B."/>
            <person name="Atanasova L."/>
            <person name="Karlsson M."/>
            <person name="Huettel B."/>
            <person name="Barry K.W."/>
            <person name="Haridas S."/>
            <person name="Chen C."/>
            <person name="Bauer D."/>
            <person name="Andreopoulos W."/>
            <person name="Pangilinan J."/>
            <person name="LaButti K."/>
            <person name="Riley R."/>
            <person name="Lipzen A."/>
            <person name="Clum A."/>
            <person name="Drula E."/>
            <person name="Henrissat B."/>
            <person name="Kohler A."/>
            <person name="Grigoriev I.V."/>
            <person name="Martin F.M."/>
            <person name="Hacquard S."/>
        </authorList>
    </citation>
    <scope>NUCLEOTIDE SEQUENCE</scope>
    <source>
        <strain evidence="9">MPI-CAGE-AT-0147</strain>
    </source>
</reference>
<comment type="similarity">
    <text evidence="1">Belongs to the small GTPase superfamily. Rab family.</text>
</comment>
<dbReference type="SUPFAM" id="SSF52540">
    <property type="entry name" value="P-loop containing nucleoside triphosphate hydrolases"/>
    <property type="match status" value="1"/>
</dbReference>
<dbReference type="GO" id="GO:0003924">
    <property type="term" value="F:GTPase activity"/>
    <property type="evidence" value="ECO:0007669"/>
    <property type="project" value="InterPro"/>
</dbReference>
<dbReference type="Proteomes" id="UP000738349">
    <property type="component" value="Unassembled WGS sequence"/>
</dbReference>
<dbReference type="PRINTS" id="PR00449">
    <property type="entry name" value="RASTRNSFRMNG"/>
</dbReference>
<dbReference type="InterPro" id="IPR005225">
    <property type="entry name" value="Small_GTP-bd"/>
</dbReference>
<dbReference type="AlphaFoldDB" id="A0A9P9E2P9"/>
<dbReference type="FunFam" id="3.40.50.300:FF:000067">
    <property type="entry name" value="ras-related protein RABA1f"/>
    <property type="match status" value="1"/>
</dbReference>
<dbReference type="SMART" id="SM00175">
    <property type="entry name" value="RAB"/>
    <property type="match status" value="1"/>
</dbReference>
<proteinExistence type="inferred from homology"/>
<dbReference type="PANTHER" id="PTHR47979">
    <property type="entry name" value="DRAB11-RELATED"/>
    <property type="match status" value="1"/>
</dbReference>
<evidence type="ECO:0000256" key="1">
    <source>
        <dbReference type="ARBA" id="ARBA00006270"/>
    </source>
</evidence>
<dbReference type="PROSITE" id="PS51419">
    <property type="entry name" value="RAB"/>
    <property type="match status" value="1"/>
</dbReference>
<accession>A0A9P9E2P9</accession>
<keyword evidence="4" id="KW-0472">Membrane</keyword>
<dbReference type="GO" id="GO:0006887">
    <property type="term" value="P:exocytosis"/>
    <property type="evidence" value="ECO:0007669"/>
    <property type="project" value="UniProtKB-ARBA"/>
</dbReference>
<organism evidence="9 10">
    <name type="scientific">Dactylonectria macrodidyma</name>
    <dbReference type="NCBI Taxonomy" id="307937"/>
    <lineage>
        <taxon>Eukaryota</taxon>
        <taxon>Fungi</taxon>
        <taxon>Dikarya</taxon>
        <taxon>Ascomycota</taxon>
        <taxon>Pezizomycotina</taxon>
        <taxon>Sordariomycetes</taxon>
        <taxon>Hypocreomycetidae</taxon>
        <taxon>Hypocreales</taxon>
        <taxon>Nectriaceae</taxon>
        <taxon>Dactylonectria</taxon>
    </lineage>
</organism>
<evidence type="ECO:0000256" key="4">
    <source>
        <dbReference type="ARBA" id="ARBA00023136"/>
    </source>
</evidence>
<keyword evidence="5" id="KW-0449">Lipoprotein</keyword>
<sequence>MANDEYDFLFKLIFLGDSGVGKSNLLSQSTTNTFNPDSKSTIGVDFATRSVIINSKTIKAQVWDTAGQERYRALKTAYCRGATGAFFVYDISRRGSFESIERWLKELQDYGEPDAIRMLVGNKTDLKHLRTVSTDEAQAFASQNKMLFIETSALASTNVETAFLTVLSEIYQIASTRTPEDDGNAQDTISAGNKLSLREPTNEARKGGKCC</sequence>
<dbReference type="GO" id="GO:0005525">
    <property type="term" value="F:GTP binding"/>
    <property type="evidence" value="ECO:0007669"/>
    <property type="project" value="UniProtKB-KW"/>
</dbReference>
<comment type="subcellular location">
    <subcellularLocation>
        <location evidence="7">Golgi apparatus membrane</location>
        <topology evidence="7">Lipid-anchor</topology>
    </subcellularLocation>
</comment>
<dbReference type="PROSITE" id="PS51421">
    <property type="entry name" value="RAS"/>
    <property type="match status" value="1"/>
</dbReference>
<keyword evidence="10" id="KW-1185">Reference proteome</keyword>
<protein>
    <submittedName>
        <fullName evidence="9">GTP-binding protein ypt3</fullName>
    </submittedName>
</protein>
<gene>
    <name evidence="9" type="ORF">EDB81DRAFT_808414</name>
</gene>
<feature type="region of interest" description="Disordered" evidence="8">
    <location>
        <begin position="177"/>
        <end position="211"/>
    </location>
</feature>
<evidence type="ECO:0000256" key="6">
    <source>
        <dbReference type="ARBA" id="ARBA00023289"/>
    </source>
</evidence>
<dbReference type="Gene3D" id="3.40.50.300">
    <property type="entry name" value="P-loop containing nucleotide triphosphate hydrolases"/>
    <property type="match status" value="1"/>
</dbReference>
<dbReference type="CDD" id="cd01868">
    <property type="entry name" value="Rab11_like"/>
    <property type="match status" value="1"/>
</dbReference>
<dbReference type="SMART" id="SM00174">
    <property type="entry name" value="RHO"/>
    <property type="match status" value="1"/>
</dbReference>
<evidence type="ECO:0000256" key="3">
    <source>
        <dbReference type="ARBA" id="ARBA00023134"/>
    </source>
</evidence>
<dbReference type="SMART" id="SM00173">
    <property type="entry name" value="RAS"/>
    <property type="match status" value="1"/>
</dbReference>
<dbReference type="NCBIfam" id="TIGR00231">
    <property type="entry name" value="small_GTP"/>
    <property type="match status" value="1"/>
</dbReference>
<keyword evidence="3" id="KW-0342">GTP-binding</keyword>
<dbReference type="SMART" id="SM00176">
    <property type="entry name" value="RAN"/>
    <property type="match status" value="1"/>
</dbReference>
<dbReference type="GO" id="GO:0000139">
    <property type="term" value="C:Golgi membrane"/>
    <property type="evidence" value="ECO:0007669"/>
    <property type="project" value="UniProtKB-SubCell"/>
</dbReference>
<dbReference type="EMBL" id="JAGMUV010000018">
    <property type="protein sequence ID" value="KAH7128846.1"/>
    <property type="molecule type" value="Genomic_DNA"/>
</dbReference>
<dbReference type="InterPro" id="IPR027417">
    <property type="entry name" value="P-loop_NTPase"/>
</dbReference>
<name>A0A9P9E2P9_9HYPO</name>
<evidence type="ECO:0000256" key="2">
    <source>
        <dbReference type="ARBA" id="ARBA00022741"/>
    </source>
</evidence>
<keyword evidence="2" id="KW-0547">Nucleotide-binding</keyword>
<evidence type="ECO:0000256" key="7">
    <source>
        <dbReference type="ARBA" id="ARBA00037794"/>
    </source>
</evidence>